<dbReference type="InterPro" id="IPR003593">
    <property type="entry name" value="AAA+_ATPase"/>
</dbReference>
<sequence>MYMIVVKNLKKRYGKRIGIEDVSFEIREGEILGLIGPNGAGKTTTIRILTGFLTPDGGEALISNKKMPMEIDQVKKDIGYIPGEVNFYGDMKIKDFLKFNRSFYKNIDLEYEKYIINTLEIDLNKKFKELSLGNKKKVAILQALVHNPKYLILDEPTSGLDPLVQQKFYALLEEHKKRGAAILFSSHILSEIEKLCDKFSMIKEGKVIISGEISKLRDISLKQVFVYGLNFCEFLENYPYQKEGTNYVFEIKQNQLKDFLGNILKCEFKDIEIKSQALEDIFLKMYI</sequence>
<dbReference type="Proteomes" id="UP000242616">
    <property type="component" value="Unassembled WGS sequence"/>
</dbReference>
<evidence type="ECO:0000256" key="4">
    <source>
        <dbReference type="ARBA" id="ARBA00022840"/>
    </source>
</evidence>
<keyword evidence="2" id="KW-0813">Transport</keyword>
<dbReference type="PANTHER" id="PTHR42711:SF5">
    <property type="entry name" value="ABC TRANSPORTER ATP-BINDING PROTEIN NATA"/>
    <property type="match status" value="1"/>
</dbReference>
<proteinExistence type="inferred from homology"/>
<dbReference type="InterPro" id="IPR017871">
    <property type="entry name" value="ABC_transporter-like_CS"/>
</dbReference>
<comment type="caution">
    <text evidence="6">The sequence shown here is derived from an EMBL/GenBank/DDBJ whole genome shotgun (WGS) entry which is preliminary data.</text>
</comment>
<reference evidence="6 7" key="1">
    <citation type="submission" date="2015-06" db="EMBL/GenBank/DDBJ databases">
        <title>Genome sequencing of Thermotogales isolates from hydrothermal vents.</title>
        <authorList>
            <person name="Haverkamp T.H."/>
            <person name="Kublanov I.V."/>
            <person name="Nesbo C.L."/>
        </authorList>
    </citation>
    <scope>NUCLEOTIDE SEQUENCE [LARGE SCALE GENOMIC DNA]</scope>
    <source>
        <strain evidence="7">ik275mar</strain>
    </source>
</reference>
<organism evidence="6 7">
    <name type="scientific">Thermosipho affectus</name>
    <dbReference type="NCBI Taxonomy" id="660294"/>
    <lineage>
        <taxon>Bacteria</taxon>
        <taxon>Thermotogati</taxon>
        <taxon>Thermotogota</taxon>
        <taxon>Thermotogae</taxon>
        <taxon>Thermotogales</taxon>
        <taxon>Fervidobacteriaceae</taxon>
        <taxon>Thermosipho</taxon>
    </lineage>
</organism>
<evidence type="ECO:0000256" key="3">
    <source>
        <dbReference type="ARBA" id="ARBA00022741"/>
    </source>
</evidence>
<evidence type="ECO:0000256" key="2">
    <source>
        <dbReference type="ARBA" id="ARBA00022448"/>
    </source>
</evidence>
<evidence type="ECO:0000313" key="6">
    <source>
        <dbReference type="EMBL" id="ONN27609.1"/>
    </source>
</evidence>
<dbReference type="PROSITE" id="PS00211">
    <property type="entry name" value="ABC_TRANSPORTER_1"/>
    <property type="match status" value="1"/>
</dbReference>
<keyword evidence="3" id="KW-0547">Nucleotide-binding</keyword>
<keyword evidence="4" id="KW-0067">ATP-binding</keyword>
<gene>
    <name evidence="6" type="ORF">XJ44_02970</name>
</gene>
<dbReference type="InterPro" id="IPR050763">
    <property type="entry name" value="ABC_transporter_ATP-binding"/>
</dbReference>
<dbReference type="EMBL" id="LBFC01000009">
    <property type="protein sequence ID" value="ONN27609.1"/>
    <property type="molecule type" value="Genomic_DNA"/>
</dbReference>
<comment type="similarity">
    <text evidence="1">Belongs to the ABC transporter superfamily.</text>
</comment>
<dbReference type="CDD" id="cd03230">
    <property type="entry name" value="ABC_DR_subfamily_A"/>
    <property type="match status" value="1"/>
</dbReference>
<evidence type="ECO:0000256" key="1">
    <source>
        <dbReference type="ARBA" id="ARBA00005417"/>
    </source>
</evidence>
<feature type="domain" description="ABC transporter" evidence="5">
    <location>
        <begin position="4"/>
        <end position="229"/>
    </location>
</feature>
<dbReference type="Pfam" id="PF00005">
    <property type="entry name" value="ABC_tran"/>
    <property type="match status" value="1"/>
</dbReference>
<dbReference type="PANTHER" id="PTHR42711">
    <property type="entry name" value="ABC TRANSPORTER ATP-BINDING PROTEIN"/>
    <property type="match status" value="1"/>
</dbReference>
<dbReference type="SMART" id="SM00382">
    <property type="entry name" value="AAA"/>
    <property type="match status" value="1"/>
</dbReference>
<evidence type="ECO:0000259" key="5">
    <source>
        <dbReference type="PROSITE" id="PS50893"/>
    </source>
</evidence>
<name>A0ABX3IK76_9BACT</name>
<dbReference type="InterPro" id="IPR027417">
    <property type="entry name" value="P-loop_NTPase"/>
</dbReference>
<accession>A0ABX3IK76</accession>
<evidence type="ECO:0000313" key="7">
    <source>
        <dbReference type="Proteomes" id="UP000242616"/>
    </source>
</evidence>
<dbReference type="PROSITE" id="PS50893">
    <property type="entry name" value="ABC_TRANSPORTER_2"/>
    <property type="match status" value="1"/>
</dbReference>
<dbReference type="Gene3D" id="3.40.50.300">
    <property type="entry name" value="P-loop containing nucleotide triphosphate hydrolases"/>
    <property type="match status" value="1"/>
</dbReference>
<dbReference type="SUPFAM" id="SSF52540">
    <property type="entry name" value="P-loop containing nucleoside triphosphate hydrolases"/>
    <property type="match status" value="1"/>
</dbReference>
<protein>
    <submittedName>
        <fullName evidence="6">ABC transporter</fullName>
    </submittedName>
</protein>
<keyword evidence="7" id="KW-1185">Reference proteome</keyword>
<dbReference type="InterPro" id="IPR003439">
    <property type="entry name" value="ABC_transporter-like_ATP-bd"/>
</dbReference>